<gene>
    <name evidence="3" type="ORF">HS088_TW23G00573</name>
</gene>
<dbReference type="PANTHER" id="PTHR46565">
    <property type="entry name" value="COLD SHOCK DOMAIN PROTEIN 2"/>
    <property type="match status" value="1"/>
</dbReference>
<dbReference type="PROSITE" id="PS51857">
    <property type="entry name" value="CSD_2"/>
    <property type="match status" value="1"/>
</dbReference>
<comment type="caution">
    <text evidence="3">The sequence shown here is derived from an EMBL/GenBank/DDBJ whole genome shotgun (WGS) entry which is preliminary data.</text>
</comment>
<dbReference type="InterPro" id="IPR012340">
    <property type="entry name" value="NA-bd_OB-fold"/>
</dbReference>
<dbReference type="Gene3D" id="2.40.50.140">
    <property type="entry name" value="Nucleic acid-binding proteins"/>
    <property type="match status" value="1"/>
</dbReference>
<name>A0A7J7BVD0_TRIWF</name>
<feature type="domain" description="CSD" evidence="2">
    <location>
        <begin position="4"/>
        <end position="70"/>
    </location>
</feature>
<evidence type="ECO:0000256" key="1">
    <source>
        <dbReference type="SAM" id="MobiDB-lite"/>
    </source>
</evidence>
<evidence type="ECO:0000313" key="4">
    <source>
        <dbReference type="Proteomes" id="UP000593562"/>
    </source>
</evidence>
<feature type="compositionally biased region" description="Gly residues" evidence="1">
    <location>
        <begin position="85"/>
        <end position="105"/>
    </location>
</feature>
<dbReference type="PANTHER" id="PTHR46565:SF20">
    <property type="entry name" value="COLD SHOCK DOMAIN-CONTAINING PROTEIN 4"/>
    <property type="match status" value="1"/>
</dbReference>
<keyword evidence="4" id="KW-1185">Reference proteome</keyword>
<dbReference type="InParanoid" id="A0A7J7BVD0"/>
<accession>A0A7J7BVD0</accession>
<proteinExistence type="predicted"/>
<dbReference type="EMBL" id="JAAARO010000023">
    <property type="protein sequence ID" value="KAF5725843.1"/>
    <property type="molecule type" value="Genomic_DNA"/>
</dbReference>
<dbReference type="SMART" id="SM00357">
    <property type="entry name" value="CSP"/>
    <property type="match status" value="1"/>
</dbReference>
<dbReference type="PRINTS" id="PR00050">
    <property type="entry name" value="COLDSHOCK"/>
</dbReference>
<dbReference type="InterPro" id="IPR011129">
    <property type="entry name" value="CSD"/>
</dbReference>
<dbReference type="Pfam" id="PF00313">
    <property type="entry name" value="CSD"/>
    <property type="match status" value="1"/>
</dbReference>
<organism evidence="3 4">
    <name type="scientific">Tripterygium wilfordii</name>
    <name type="common">Thunder God vine</name>
    <dbReference type="NCBI Taxonomy" id="458696"/>
    <lineage>
        <taxon>Eukaryota</taxon>
        <taxon>Viridiplantae</taxon>
        <taxon>Streptophyta</taxon>
        <taxon>Embryophyta</taxon>
        <taxon>Tracheophyta</taxon>
        <taxon>Spermatophyta</taxon>
        <taxon>Magnoliopsida</taxon>
        <taxon>eudicotyledons</taxon>
        <taxon>Gunneridae</taxon>
        <taxon>Pentapetalae</taxon>
        <taxon>rosids</taxon>
        <taxon>fabids</taxon>
        <taxon>Celastrales</taxon>
        <taxon>Celastraceae</taxon>
        <taxon>Tripterygium</taxon>
    </lineage>
</organism>
<dbReference type="CDD" id="cd04458">
    <property type="entry name" value="CSP_CDS"/>
    <property type="match status" value="1"/>
</dbReference>
<dbReference type="Proteomes" id="UP000593562">
    <property type="component" value="Unassembled WGS sequence"/>
</dbReference>
<sequence>MGSRLQGKVKSFNEDKGFGFITPEDGGKDVFVLFSSIRTEGFRTLRKGEEVEYEIGTESNDSTVVDYVTGPNGGSLQGSTRGTGDDGPSGGDDSYGGGDNSGSAR</sequence>
<reference evidence="3 4" key="1">
    <citation type="journal article" date="2020" name="Nat. Commun.">
        <title>Genome of Tripterygium wilfordii and identification of cytochrome P450 involved in triptolide biosynthesis.</title>
        <authorList>
            <person name="Tu L."/>
            <person name="Su P."/>
            <person name="Zhang Z."/>
            <person name="Gao L."/>
            <person name="Wang J."/>
            <person name="Hu T."/>
            <person name="Zhou J."/>
            <person name="Zhang Y."/>
            <person name="Zhao Y."/>
            <person name="Liu Y."/>
            <person name="Song Y."/>
            <person name="Tong Y."/>
            <person name="Lu Y."/>
            <person name="Yang J."/>
            <person name="Xu C."/>
            <person name="Jia M."/>
            <person name="Peters R.J."/>
            <person name="Huang L."/>
            <person name="Gao W."/>
        </authorList>
    </citation>
    <scope>NUCLEOTIDE SEQUENCE [LARGE SCALE GENOMIC DNA]</scope>
    <source>
        <strain evidence="4">cv. XIE 37</strain>
        <tissue evidence="3">Leaf</tissue>
    </source>
</reference>
<dbReference type="OrthoDB" id="422005at2759"/>
<dbReference type="SUPFAM" id="SSF50249">
    <property type="entry name" value="Nucleic acid-binding proteins"/>
    <property type="match status" value="1"/>
</dbReference>
<feature type="region of interest" description="Disordered" evidence="1">
    <location>
        <begin position="63"/>
        <end position="105"/>
    </location>
</feature>
<dbReference type="GO" id="GO:0003676">
    <property type="term" value="F:nucleic acid binding"/>
    <property type="evidence" value="ECO:0007669"/>
    <property type="project" value="InterPro"/>
</dbReference>
<dbReference type="InterPro" id="IPR002059">
    <property type="entry name" value="CSP_DNA-bd"/>
</dbReference>
<protein>
    <submittedName>
        <fullName evidence="3">Glycine-rich protein 2</fullName>
    </submittedName>
</protein>
<dbReference type="AlphaFoldDB" id="A0A7J7BVD0"/>
<evidence type="ECO:0000313" key="3">
    <source>
        <dbReference type="EMBL" id="KAF5725843.1"/>
    </source>
</evidence>
<evidence type="ECO:0000259" key="2">
    <source>
        <dbReference type="PROSITE" id="PS51857"/>
    </source>
</evidence>